<feature type="domain" description="N-acetyltransferase" evidence="1">
    <location>
        <begin position="1"/>
        <end position="147"/>
    </location>
</feature>
<evidence type="ECO:0000259" key="1">
    <source>
        <dbReference type="PROSITE" id="PS51186"/>
    </source>
</evidence>
<comment type="caution">
    <text evidence="2">The sequence shown here is derived from an EMBL/GenBank/DDBJ whole genome shotgun (WGS) entry which is preliminary data.</text>
</comment>
<dbReference type="GO" id="GO:0016747">
    <property type="term" value="F:acyltransferase activity, transferring groups other than amino-acyl groups"/>
    <property type="evidence" value="ECO:0007669"/>
    <property type="project" value="InterPro"/>
</dbReference>
<evidence type="ECO:0000313" key="2">
    <source>
        <dbReference type="EMBL" id="KEO96409.1"/>
    </source>
</evidence>
<dbReference type="PROSITE" id="PS51186">
    <property type="entry name" value="GNAT"/>
    <property type="match status" value="1"/>
</dbReference>
<dbReference type="InterPro" id="IPR000182">
    <property type="entry name" value="GNAT_dom"/>
</dbReference>
<accession>A0A074MSB9</accession>
<dbReference type="Pfam" id="PF13508">
    <property type="entry name" value="Acetyltransf_7"/>
    <property type="match status" value="1"/>
</dbReference>
<dbReference type="SUPFAM" id="SSF55729">
    <property type="entry name" value="Acyl-CoA N-acyltransferases (Nat)"/>
    <property type="match status" value="1"/>
</dbReference>
<dbReference type="InterPro" id="IPR016181">
    <property type="entry name" value="Acyl_CoA_acyltransferase"/>
</dbReference>
<dbReference type="Gene3D" id="3.40.630.30">
    <property type="match status" value="1"/>
</dbReference>
<gene>
    <name evidence="2" type="ORF">EH32_09265</name>
</gene>
<evidence type="ECO:0000313" key="3">
    <source>
        <dbReference type="Proteomes" id="UP000027866"/>
    </source>
</evidence>
<keyword evidence="2" id="KW-0808">Transferase</keyword>
<dbReference type="Proteomes" id="UP000027866">
    <property type="component" value="Unassembled WGS sequence"/>
</dbReference>
<dbReference type="EMBL" id="JMIX01000005">
    <property type="protein sequence ID" value="KEO96409.1"/>
    <property type="molecule type" value="Genomic_DNA"/>
</dbReference>
<protein>
    <submittedName>
        <fullName evidence="2">GCN5 family acetyltransferase</fullName>
    </submittedName>
</protein>
<dbReference type="AlphaFoldDB" id="A0A074MSB9"/>
<dbReference type="CDD" id="cd04301">
    <property type="entry name" value="NAT_SF"/>
    <property type="match status" value="1"/>
</dbReference>
<organism evidence="2 3">
    <name type="scientific">Erythrobacter litoralis</name>
    <dbReference type="NCBI Taxonomy" id="39960"/>
    <lineage>
        <taxon>Bacteria</taxon>
        <taxon>Pseudomonadati</taxon>
        <taxon>Pseudomonadota</taxon>
        <taxon>Alphaproteobacteria</taxon>
        <taxon>Sphingomonadales</taxon>
        <taxon>Erythrobacteraceae</taxon>
        <taxon>Erythrobacter/Porphyrobacter group</taxon>
        <taxon>Erythrobacter</taxon>
    </lineage>
</organism>
<sequence>MAIRPEAPGEEEAIHRLTAAAFRDVPHSDGSEPAIVERLRRDGDLALSLVAEVATGIVGHIAFSRVSISDGAKDWYGLAPVSVRPDLHHRGVGSALIRRGIADIAERGARGIVLLGEPAYYARFGFAHEPQLAYPGPPSEYFQCLLIEGDLPRGEVSYAPAFG</sequence>
<reference evidence="2 3" key="1">
    <citation type="submission" date="2014-04" db="EMBL/GenBank/DDBJ databases">
        <title>A comprehensive comparison of genomes of Erythrobacter spp. Strains.</title>
        <authorList>
            <person name="Zheng Q."/>
        </authorList>
    </citation>
    <scope>NUCLEOTIDE SEQUENCE [LARGE SCALE GENOMIC DNA]</scope>
    <source>
        <strain evidence="2 3">DSM 8509</strain>
    </source>
</reference>
<keyword evidence="3" id="KW-1185">Reference proteome</keyword>
<proteinExistence type="predicted"/>
<name>A0A074MSB9_9SPHN</name>